<dbReference type="AlphaFoldDB" id="A0A3L6FTU2"/>
<dbReference type="Proteomes" id="UP000251960">
    <property type="component" value="Chromosome 2"/>
</dbReference>
<organism evidence="1 2">
    <name type="scientific">Zea mays</name>
    <name type="common">Maize</name>
    <dbReference type="NCBI Taxonomy" id="4577"/>
    <lineage>
        <taxon>Eukaryota</taxon>
        <taxon>Viridiplantae</taxon>
        <taxon>Streptophyta</taxon>
        <taxon>Embryophyta</taxon>
        <taxon>Tracheophyta</taxon>
        <taxon>Spermatophyta</taxon>
        <taxon>Magnoliopsida</taxon>
        <taxon>Liliopsida</taxon>
        <taxon>Poales</taxon>
        <taxon>Poaceae</taxon>
        <taxon>PACMAD clade</taxon>
        <taxon>Panicoideae</taxon>
        <taxon>Andropogonodae</taxon>
        <taxon>Andropogoneae</taxon>
        <taxon>Tripsacinae</taxon>
        <taxon>Zea</taxon>
    </lineage>
</organism>
<evidence type="ECO:0000313" key="1">
    <source>
        <dbReference type="EMBL" id="PWZ38272.1"/>
    </source>
</evidence>
<proteinExistence type="predicted"/>
<protein>
    <submittedName>
        <fullName evidence="1">Uncharacterized protein</fullName>
    </submittedName>
</protein>
<dbReference type="EMBL" id="NCVQ01000003">
    <property type="protein sequence ID" value="PWZ38272.1"/>
    <property type="molecule type" value="Genomic_DNA"/>
</dbReference>
<evidence type="ECO:0000313" key="2">
    <source>
        <dbReference type="Proteomes" id="UP000251960"/>
    </source>
</evidence>
<accession>A0A3L6FTU2</accession>
<reference evidence="1 2" key="1">
    <citation type="journal article" date="2018" name="Nat. Genet.">
        <title>Extensive intraspecific gene order and gene structural variations between Mo17 and other maize genomes.</title>
        <authorList>
            <person name="Sun S."/>
            <person name="Zhou Y."/>
            <person name="Chen J."/>
            <person name="Shi J."/>
            <person name="Zhao H."/>
            <person name="Zhao H."/>
            <person name="Song W."/>
            <person name="Zhang M."/>
            <person name="Cui Y."/>
            <person name="Dong X."/>
            <person name="Liu H."/>
            <person name="Ma X."/>
            <person name="Jiao Y."/>
            <person name="Wang B."/>
            <person name="Wei X."/>
            <person name="Stein J.C."/>
            <person name="Glaubitz J.C."/>
            <person name="Lu F."/>
            <person name="Yu G."/>
            <person name="Liang C."/>
            <person name="Fengler K."/>
            <person name="Li B."/>
            <person name="Rafalski A."/>
            <person name="Schnable P.S."/>
            <person name="Ware D.H."/>
            <person name="Buckler E.S."/>
            <person name="Lai J."/>
        </authorList>
    </citation>
    <scope>NUCLEOTIDE SEQUENCE [LARGE SCALE GENOMIC DNA]</scope>
    <source>
        <strain evidence="2">cv. Missouri 17</strain>
        <tissue evidence="1">Seedling</tissue>
    </source>
</reference>
<name>A0A3L6FTU2_MAIZE</name>
<sequence length="74" mass="8357">MVGSYKGFNEILKLVNKFLPEGNKSLASTYKSKEVVCHVGLEVQNIHAFSSDWILYYGEENKKLDICLVCKASK</sequence>
<comment type="caution">
    <text evidence="1">The sequence shown here is derived from an EMBL/GenBank/DDBJ whole genome shotgun (WGS) entry which is preliminary data.</text>
</comment>
<gene>
    <name evidence="1" type="ORF">Zm00014a_027352</name>
</gene>